<protein>
    <submittedName>
        <fullName evidence="2">Uncharacterized protein</fullName>
    </submittedName>
</protein>
<dbReference type="PROSITE" id="PS51257">
    <property type="entry name" value="PROKAR_LIPOPROTEIN"/>
    <property type="match status" value="1"/>
</dbReference>
<dbReference type="AlphaFoldDB" id="A0AAV7ELA6"/>
<dbReference type="EMBL" id="JAINDJ010000004">
    <property type="protein sequence ID" value="KAG9449610.1"/>
    <property type="molecule type" value="Genomic_DNA"/>
</dbReference>
<accession>A0AAV7ELA6</accession>
<comment type="caution">
    <text evidence="2">The sequence shown here is derived from an EMBL/GenBank/DDBJ whole genome shotgun (WGS) entry which is preliminary data.</text>
</comment>
<keyword evidence="1" id="KW-0732">Signal</keyword>
<sequence length="117" mass="13385">MLPKVLILCLILLFGCNFLDPTRIVTRKRVRVGSKRFNQIDPGLNHDNVIAQSAYALNDLLRSYLLAAPSSNFLLPVKILLLWRFHPHPKRAASQILPQVARRRRQSSFINGTVQAW</sequence>
<feature type="signal peptide" evidence="1">
    <location>
        <begin position="1"/>
        <end position="21"/>
    </location>
</feature>
<dbReference type="Proteomes" id="UP000825729">
    <property type="component" value="Unassembled WGS sequence"/>
</dbReference>
<evidence type="ECO:0000256" key="1">
    <source>
        <dbReference type="SAM" id="SignalP"/>
    </source>
</evidence>
<organism evidence="2 3">
    <name type="scientific">Aristolochia fimbriata</name>
    <name type="common">White veined hardy Dutchman's pipe vine</name>
    <dbReference type="NCBI Taxonomy" id="158543"/>
    <lineage>
        <taxon>Eukaryota</taxon>
        <taxon>Viridiplantae</taxon>
        <taxon>Streptophyta</taxon>
        <taxon>Embryophyta</taxon>
        <taxon>Tracheophyta</taxon>
        <taxon>Spermatophyta</taxon>
        <taxon>Magnoliopsida</taxon>
        <taxon>Magnoliidae</taxon>
        <taxon>Piperales</taxon>
        <taxon>Aristolochiaceae</taxon>
        <taxon>Aristolochia</taxon>
    </lineage>
</organism>
<evidence type="ECO:0000313" key="3">
    <source>
        <dbReference type="Proteomes" id="UP000825729"/>
    </source>
</evidence>
<reference evidence="2 3" key="1">
    <citation type="submission" date="2021-07" db="EMBL/GenBank/DDBJ databases">
        <title>The Aristolochia fimbriata genome: insights into angiosperm evolution, floral development and chemical biosynthesis.</title>
        <authorList>
            <person name="Jiao Y."/>
        </authorList>
    </citation>
    <scope>NUCLEOTIDE SEQUENCE [LARGE SCALE GENOMIC DNA]</scope>
    <source>
        <strain evidence="2">IBCAS-2021</strain>
        <tissue evidence="2">Leaf</tissue>
    </source>
</reference>
<keyword evidence="3" id="KW-1185">Reference proteome</keyword>
<evidence type="ECO:0000313" key="2">
    <source>
        <dbReference type="EMBL" id="KAG9449610.1"/>
    </source>
</evidence>
<name>A0AAV7ELA6_ARIFI</name>
<gene>
    <name evidence="2" type="ORF">H6P81_009575</name>
</gene>
<proteinExistence type="predicted"/>
<feature type="chain" id="PRO_5043630662" evidence="1">
    <location>
        <begin position="22"/>
        <end position="117"/>
    </location>
</feature>